<accession>A0A1G9XVD9</accession>
<evidence type="ECO:0000313" key="2">
    <source>
        <dbReference type="EMBL" id="SDN00700.1"/>
    </source>
</evidence>
<dbReference type="EMBL" id="FNET01000031">
    <property type="protein sequence ID" value="SDN00700.1"/>
    <property type="molecule type" value="Genomic_DNA"/>
</dbReference>
<dbReference type="RefSeq" id="WP_090014709.1">
    <property type="nucleotide sequence ID" value="NZ_FNET01000031.1"/>
</dbReference>
<proteinExistence type="predicted"/>
<reference evidence="3" key="1">
    <citation type="submission" date="2016-10" db="EMBL/GenBank/DDBJ databases">
        <authorList>
            <person name="Varghese N."/>
            <person name="Submissions S."/>
        </authorList>
    </citation>
    <scope>NUCLEOTIDE SEQUENCE [LARGE SCALE GENOMIC DNA]</scope>
    <source>
        <strain evidence="3">DSM 44796</strain>
    </source>
</reference>
<sequence length="450" mass="49969">MARMLLFAGPTLPDAAELVRGTGVEVRPPVSAGDLLALDVGAGDVVGIVDGYFHQRRAIPHKEIIELLGRGSRVLGSSSMGALRAAELHTFGMEGIGQVFAAYHSSSLRADDEVTLLHGSADDGYLHLSEPLVNIRATLRAAMAEGICTADDVDLIVAFLAGLPYRDRSYQVLLHRTDEIGIDRKLLDRVVRRCRTNPIDLKRADALELLTELTRGIPLERIAPTAVPTIYLHQWRSDLKDPKLRAAHQLAQVIAPDYPIFYETTVFRWLVDQCAHECGRKTRSLTDRRALLEGVVDHGAHRGLYSPDLDDLDFLASWSTAEERIRATQSELLARFLARSFRIRPGIVHTDLILSAFQRTDACDRTGSLLSRVNAVNELGRTHRTDFDHTRIAVDQIIGWLSVRWRVPAEDIELAAHDRGFESIPQLIDAARPLYLPAQCDNAVASFSLY</sequence>
<feature type="domain" description="TfuA-like core" evidence="1">
    <location>
        <begin position="50"/>
        <end position="169"/>
    </location>
</feature>
<evidence type="ECO:0000259" key="1">
    <source>
        <dbReference type="Pfam" id="PF07812"/>
    </source>
</evidence>
<dbReference type="Pfam" id="PF07812">
    <property type="entry name" value="TfuA"/>
    <property type="match status" value="1"/>
</dbReference>
<organism evidence="2 3">
    <name type="scientific">Lentzea albidocapillata subsp. violacea</name>
    <dbReference type="NCBI Taxonomy" id="128104"/>
    <lineage>
        <taxon>Bacteria</taxon>
        <taxon>Bacillati</taxon>
        <taxon>Actinomycetota</taxon>
        <taxon>Actinomycetes</taxon>
        <taxon>Pseudonocardiales</taxon>
        <taxon>Pseudonocardiaceae</taxon>
        <taxon>Lentzea</taxon>
    </lineage>
</organism>
<dbReference type="Proteomes" id="UP000199682">
    <property type="component" value="Unassembled WGS sequence"/>
</dbReference>
<name>A0A1G9XVD9_9PSEU</name>
<evidence type="ECO:0000313" key="3">
    <source>
        <dbReference type="Proteomes" id="UP000199682"/>
    </source>
</evidence>
<dbReference type="AlphaFoldDB" id="A0A1G9XVD9"/>
<dbReference type="InterPro" id="IPR012924">
    <property type="entry name" value="TfuA_core"/>
</dbReference>
<gene>
    <name evidence="2" type="ORF">SAMN04488074_13155</name>
</gene>
<protein>
    <recommendedName>
        <fullName evidence="1">TfuA-like core domain-containing protein</fullName>
    </recommendedName>
</protein>